<dbReference type="PRINTS" id="PR00368">
    <property type="entry name" value="FADPNR"/>
</dbReference>
<reference evidence="14 15" key="1">
    <citation type="journal article" date="2017" name="PLoS Biol.">
        <title>The sea cucumber genome provides insights into morphological evolution and visceral regeneration.</title>
        <authorList>
            <person name="Zhang X."/>
            <person name="Sun L."/>
            <person name="Yuan J."/>
            <person name="Sun Y."/>
            <person name="Gao Y."/>
            <person name="Zhang L."/>
            <person name="Li S."/>
            <person name="Dai H."/>
            <person name="Hamel J.F."/>
            <person name="Liu C."/>
            <person name="Yu Y."/>
            <person name="Liu S."/>
            <person name="Lin W."/>
            <person name="Guo K."/>
            <person name="Jin S."/>
            <person name="Xu P."/>
            <person name="Storey K.B."/>
            <person name="Huan P."/>
            <person name="Zhang T."/>
            <person name="Zhou Y."/>
            <person name="Zhang J."/>
            <person name="Lin C."/>
            <person name="Li X."/>
            <person name="Xing L."/>
            <person name="Huo D."/>
            <person name="Sun M."/>
            <person name="Wang L."/>
            <person name="Mercier A."/>
            <person name="Li F."/>
            <person name="Yang H."/>
            <person name="Xiang J."/>
        </authorList>
    </citation>
    <scope>NUCLEOTIDE SEQUENCE [LARGE SCALE GENOMIC DNA]</scope>
    <source>
        <strain evidence="14">Shaxun</strain>
        <tissue evidence="14">Muscle</tissue>
    </source>
</reference>
<dbReference type="InterPro" id="IPR016156">
    <property type="entry name" value="FAD/NAD-linked_Rdtase_dimer_sf"/>
</dbReference>
<evidence type="ECO:0000256" key="1">
    <source>
        <dbReference type="ARBA" id="ARBA00001974"/>
    </source>
</evidence>
<dbReference type="FunFam" id="3.50.50.60:FF:000141">
    <property type="entry name" value="Glutathione reductase"/>
    <property type="match status" value="1"/>
</dbReference>
<evidence type="ECO:0000256" key="4">
    <source>
        <dbReference type="ARBA" id="ARBA00012607"/>
    </source>
</evidence>
<keyword evidence="11" id="KW-0676">Redox-active center</keyword>
<dbReference type="Pfam" id="PF02852">
    <property type="entry name" value="Pyr_redox_dim"/>
    <property type="match status" value="1"/>
</dbReference>
<dbReference type="PRINTS" id="PR00411">
    <property type="entry name" value="PNDRDTASEI"/>
</dbReference>
<dbReference type="Proteomes" id="UP000230750">
    <property type="component" value="Unassembled WGS sequence"/>
</dbReference>
<dbReference type="PANTHER" id="PTHR42737">
    <property type="entry name" value="GLUTATHIONE REDUCTASE"/>
    <property type="match status" value="1"/>
</dbReference>
<keyword evidence="8" id="KW-0521">NADP</keyword>
<evidence type="ECO:0000313" key="15">
    <source>
        <dbReference type="Proteomes" id="UP000230750"/>
    </source>
</evidence>
<dbReference type="SUPFAM" id="SSF51905">
    <property type="entry name" value="FAD/NAD(P)-binding domain"/>
    <property type="match status" value="1"/>
</dbReference>
<dbReference type="GO" id="GO:0045454">
    <property type="term" value="P:cell redox homeostasis"/>
    <property type="evidence" value="ECO:0007669"/>
    <property type="project" value="InterPro"/>
</dbReference>
<dbReference type="Pfam" id="PF07992">
    <property type="entry name" value="Pyr_redox_2"/>
    <property type="match status" value="1"/>
</dbReference>
<dbReference type="InterPro" id="IPR004099">
    <property type="entry name" value="Pyr_nucl-diS_OxRdtase_dimer"/>
</dbReference>
<evidence type="ECO:0000256" key="2">
    <source>
        <dbReference type="ARBA" id="ARBA00004496"/>
    </source>
</evidence>
<accession>A0A2G8K0B7</accession>
<evidence type="ECO:0000256" key="9">
    <source>
        <dbReference type="ARBA" id="ARBA00023002"/>
    </source>
</evidence>
<dbReference type="PANTHER" id="PTHR42737:SF2">
    <property type="entry name" value="GLUTATHIONE REDUCTASE"/>
    <property type="match status" value="1"/>
</dbReference>
<evidence type="ECO:0000256" key="7">
    <source>
        <dbReference type="ARBA" id="ARBA00022827"/>
    </source>
</evidence>
<feature type="domain" description="FAD/NAD(P)-binding" evidence="13">
    <location>
        <begin position="6"/>
        <end position="131"/>
    </location>
</feature>
<dbReference type="EC" id="1.8.1.7" evidence="4"/>
<dbReference type="OrthoDB" id="5956163at2759"/>
<dbReference type="GO" id="GO:0005739">
    <property type="term" value="C:mitochondrion"/>
    <property type="evidence" value="ECO:0007669"/>
    <property type="project" value="TreeGrafter"/>
</dbReference>
<keyword evidence="10" id="KW-1015">Disulfide bond</keyword>
<keyword evidence="6" id="KW-0285">Flavoprotein</keyword>
<dbReference type="InterPro" id="IPR036188">
    <property type="entry name" value="FAD/NAD-bd_sf"/>
</dbReference>
<dbReference type="InterPro" id="IPR046952">
    <property type="entry name" value="GSHR/TRXR-like"/>
</dbReference>
<evidence type="ECO:0000256" key="3">
    <source>
        <dbReference type="ARBA" id="ARBA00007532"/>
    </source>
</evidence>
<evidence type="ECO:0000259" key="13">
    <source>
        <dbReference type="Pfam" id="PF07992"/>
    </source>
</evidence>
<dbReference type="STRING" id="307972.A0A2G8K0B7"/>
<keyword evidence="7" id="KW-0274">FAD</keyword>
<dbReference type="Gene3D" id="3.50.50.60">
    <property type="entry name" value="FAD/NAD(P)-binding domain"/>
    <property type="match status" value="2"/>
</dbReference>
<comment type="caution">
    <text evidence="14">The sequence shown here is derived from an EMBL/GenBank/DDBJ whole genome shotgun (WGS) entry which is preliminary data.</text>
</comment>
<dbReference type="InterPro" id="IPR023753">
    <property type="entry name" value="FAD/NAD-binding_dom"/>
</dbReference>
<keyword evidence="15" id="KW-1185">Reference proteome</keyword>
<dbReference type="SUPFAM" id="SSF55424">
    <property type="entry name" value="FAD/NAD-linked reductases, dimerisation (C-terminal) domain"/>
    <property type="match status" value="1"/>
</dbReference>
<dbReference type="EMBL" id="MRZV01001019">
    <property type="protein sequence ID" value="PIK41432.1"/>
    <property type="molecule type" value="Genomic_DNA"/>
</dbReference>
<comment type="subcellular location">
    <subcellularLocation>
        <location evidence="2">Cytoplasm</location>
    </subcellularLocation>
</comment>
<feature type="domain" description="Pyridine nucleotide-disulphide oxidoreductase dimerisation" evidence="12">
    <location>
        <begin position="279"/>
        <end position="389"/>
    </location>
</feature>
<evidence type="ECO:0000256" key="8">
    <source>
        <dbReference type="ARBA" id="ARBA00022857"/>
    </source>
</evidence>
<dbReference type="Gene3D" id="3.30.390.30">
    <property type="match status" value="1"/>
</dbReference>
<comment type="similarity">
    <text evidence="3">Belongs to the class-I pyridine nucleotide-disulfide oxidoreductase family.</text>
</comment>
<evidence type="ECO:0000256" key="5">
    <source>
        <dbReference type="ARBA" id="ARBA00022490"/>
    </source>
</evidence>
<dbReference type="GO" id="GO:0004362">
    <property type="term" value="F:glutathione-disulfide reductase (NADPH) activity"/>
    <property type="evidence" value="ECO:0007669"/>
    <property type="project" value="UniProtKB-EC"/>
</dbReference>
<dbReference type="GO" id="GO:0034599">
    <property type="term" value="P:cellular response to oxidative stress"/>
    <property type="evidence" value="ECO:0007669"/>
    <property type="project" value="TreeGrafter"/>
</dbReference>
<evidence type="ECO:0000259" key="12">
    <source>
        <dbReference type="Pfam" id="PF02852"/>
    </source>
</evidence>
<protein>
    <recommendedName>
        <fullName evidence="4">glutathione-disulfide reductase</fullName>
        <ecNumber evidence="4">1.8.1.7</ecNumber>
    </recommendedName>
</protein>
<evidence type="ECO:0000256" key="6">
    <source>
        <dbReference type="ARBA" id="ARBA00022630"/>
    </source>
</evidence>
<dbReference type="GO" id="GO:0050660">
    <property type="term" value="F:flavin adenine dinucleotide binding"/>
    <property type="evidence" value="ECO:0007669"/>
    <property type="project" value="InterPro"/>
</dbReference>
<proteinExistence type="inferred from homology"/>
<dbReference type="GO" id="GO:0006749">
    <property type="term" value="P:glutathione metabolic process"/>
    <property type="evidence" value="ECO:0007669"/>
    <property type="project" value="TreeGrafter"/>
</dbReference>
<gene>
    <name evidence="14" type="ORF">BSL78_21702</name>
</gene>
<dbReference type="FunFam" id="3.30.390.30:FF:000003">
    <property type="entry name" value="Glutathione reductase"/>
    <property type="match status" value="1"/>
</dbReference>
<name>A0A2G8K0B7_STIJA</name>
<comment type="cofactor">
    <cofactor evidence="1">
        <name>FAD</name>
        <dbReference type="ChEBI" id="CHEBI:57692"/>
    </cofactor>
</comment>
<keyword evidence="9" id="KW-0560">Oxidoreductase</keyword>
<evidence type="ECO:0000313" key="14">
    <source>
        <dbReference type="EMBL" id="PIK41432.1"/>
    </source>
</evidence>
<sequence length="390" mass="42871">MVRVSVCDIPGAEFGITSDGFFELSDLPKKTAVVGAGYIAVELAGIMSELGSDVSLFIRHDKALRNFDEMISDNVTDSMEKSGITIVRQSTSKKLEVATDGSLTYETTAGTFSGFNCVIWAIGREPLTKSIKLENIVRFLIQVCSNTFIYDTKSITQNASETTGSECGQESNIVVDEFQNTSAQNVYALGDVCGKALLTPDKVLSTLLCDKRVIQLESSSSILHIRPLLSSLPPFFHPSLPPPLPPSLVFHSFCHRRGRRLAHRLFDNKPDLKLDYEDIPTVVFSHPPIGTIGLTEAEANAKYGKDKVKTYKASFSSLYFSMTERKQLTLMKLICVLPEEKVVGLHMQGQGCDEILQGFSVAIKMGATKKDFDNTVAIHPTTSEELVTLR</sequence>
<evidence type="ECO:0000256" key="10">
    <source>
        <dbReference type="ARBA" id="ARBA00023157"/>
    </source>
</evidence>
<keyword evidence="5" id="KW-0963">Cytoplasm</keyword>
<dbReference type="AlphaFoldDB" id="A0A2G8K0B7"/>
<organism evidence="14 15">
    <name type="scientific">Stichopus japonicus</name>
    <name type="common">Sea cucumber</name>
    <dbReference type="NCBI Taxonomy" id="307972"/>
    <lineage>
        <taxon>Eukaryota</taxon>
        <taxon>Metazoa</taxon>
        <taxon>Echinodermata</taxon>
        <taxon>Eleutherozoa</taxon>
        <taxon>Echinozoa</taxon>
        <taxon>Holothuroidea</taxon>
        <taxon>Aspidochirotacea</taxon>
        <taxon>Aspidochirotida</taxon>
        <taxon>Stichopodidae</taxon>
        <taxon>Apostichopus</taxon>
    </lineage>
</organism>
<evidence type="ECO:0000256" key="11">
    <source>
        <dbReference type="ARBA" id="ARBA00023284"/>
    </source>
</evidence>
<dbReference type="GO" id="GO:0005829">
    <property type="term" value="C:cytosol"/>
    <property type="evidence" value="ECO:0007669"/>
    <property type="project" value="TreeGrafter"/>
</dbReference>